<dbReference type="InterPro" id="IPR029044">
    <property type="entry name" value="Nucleotide-diphossugar_trans"/>
</dbReference>
<keyword evidence="2" id="KW-1185">Reference proteome</keyword>
<organism evidence="1">
    <name type="scientific">Oppiella nova</name>
    <dbReference type="NCBI Taxonomy" id="334625"/>
    <lineage>
        <taxon>Eukaryota</taxon>
        <taxon>Metazoa</taxon>
        <taxon>Ecdysozoa</taxon>
        <taxon>Arthropoda</taxon>
        <taxon>Chelicerata</taxon>
        <taxon>Arachnida</taxon>
        <taxon>Acari</taxon>
        <taxon>Acariformes</taxon>
        <taxon>Sarcoptiformes</taxon>
        <taxon>Oribatida</taxon>
        <taxon>Brachypylina</taxon>
        <taxon>Oppioidea</taxon>
        <taxon>Oppiidae</taxon>
        <taxon>Oppiella</taxon>
    </lineage>
</organism>
<reference evidence="1" key="1">
    <citation type="submission" date="2020-11" db="EMBL/GenBank/DDBJ databases">
        <authorList>
            <person name="Tran Van P."/>
        </authorList>
    </citation>
    <scope>NUCLEOTIDE SEQUENCE</scope>
</reference>
<sequence length="205" mass="24186">MSVVKNHRPDHIYIHCDCTELYGDHWHRVQAIANRMGTRLTVRPIEMPTQVFGRKLNPKWVVWHASDLSRLQALREFGGIYLDRDSKNGLGSPVLIDHKNARFLRLCYETFRDYDPTKYYYNIAERPVLDVINKQPHIIHRLDGQFGVKPFEVCPMLYSPYDKNWRNSSDPKPPAFDAYNETTVWTVDTTFSHMCRDLLQFEQNV</sequence>
<accession>A0A7R9QYH2</accession>
<dbReference type="PANTHER" id="PTHR46830:SF1">
    <property type="entry name" value="ALPHA-1,4-N-ACETYLGLUCOSAMINYLTRANSFERASE"/>
    <property type="match status" value="1"/>
</dbReference>
<evidence type="ECO:0000313" key="1">
    <source>
        <dbReference type="EMBL" id="CAD7662452.1"/>
    </source>
</evidence>
<evidence type="ECO:0000313" key="2">
    <source>
        <dbReference type="Proteomes" id="UP000728032"/>
    </source>
</evidence>
<dbReference type="Pfam" id="PF04488">
    <property type="entry name" value="Gly_transf_sug"/>
    <property type="match status" value="1"/>
</dbReference>
<dbReference type="EMBL" id="OC942687">
    <property type="protein sequence ID" value="CAD7662452.1"/>
    <property type="molecule type" value="Genomic_DNA"/>
</dbReference>
<dbReference type="OrthoDB" id="409543at2759"/>
<dbReference type="AlphaFoldDB" id="A0A7R9QYH2"/>
<dbReference type="SUPFAM" id="SSF53448">
    <property type="entry name" value="Nucleotide-diphospho-sugar transferases"/>
    <property type="match status" value="1"/>
</dbReference>
<gene>
    <name evidence="1" type="ORF">ONB1V03_LOCUS19012</name>
</gene>
<protein>
    <submittedName>
        <fullName evidence="1">Uncharacterized protein</fullName>
    </submittedName>
</protein>
<dbReference type="EMBL" id="CAJPVJ010027862">
    <property type="protein sequence ID" value="CAG2179588.1"/>
    <property type="molecule type" value="Genomic_DNA"/>
</dbReference>
<dbReference type="InterPro" id="IPR007577">
    <property type="entry name" value="GlycoTrfase_DXD_sugar-bd_CS"/>
</dbReference>
<proteinExistence type="predicted"/>
<dbReference type="Proteomes" id="UP000728032">
    <property type="component" value="Unassembled WGS sequence"/>
</dbReference>
<name>A0A7R9QYH2_9ACAR</name>
<dbReference type="PANTHER" id="PTHR46830">
    <property type="entry name" value="TRANSFERASE, PUTATIVE-RELATED"/>
    <property type="match status" value="1"/>
</dbReference>